<gene>
    <name evidence="2" type="ORF">O0Q50_22320</name>
</gene>
<evidence type="ECO:0000313" key="3">
    <source>
        <dbReference type="Proteomes" id="UP001269400"/>
    </source>
</evidence>
<organism evidence="2 3">
    <name type="scientific">Priestia aryabhattai</name>
    <name type="common">Bacillus aryabhattai</name>
    <dbReference type="NCBI Taxonomy" id="412384"/>
    <lineage>
        <taxon>Bacteria</taxon>
        <taxon>Bacillati</taxon>
        <taxon>Bacillota</taxon>
        <taxon>Bacilli</taxon>
        <taxon>Bacillales</taxon>
        <taxon>Bacillaceae</taxon>
        <taxon>Priestia</taxon>
    </lineage>
</organism>
<evidence type="ECO:0000259" key="1">
    <source>
        <dbReference type="Pfam" id="PF14470"/>
    </source>
</evidence>
<reference evidence="2" key="2">
    <citation type="submission" date="2022-12" db="EMBL/GenBank/DDBJ databases">
        <authorList>
            <person name="Dechsakulwatana C."/>
            <person name="Rungsihiranrut A."/>
            <person name="Muangchinda C."/>
            <person name="Ningthoujam R."/>
            <person name="Klankeo P."/>
            <person name="Pinyakong O."/>
        </authorList>
    </citation>
    <scope>NUCLEOTIDE SEQUENCE</scope>
    <source>
        <strain evidence="2">TL01-2</strain>
    </source>
</reference>
<dbReference type="RefSeq" id="WP_316911137.1">
    <property type="nucleotide sequence ID" value="NZ_JAPTGD010000002.1"/>
</dbReference>
<dbReference type="EMBL" id="JAPTGD010000002">
    <property type="protein sequence ID" value="MDU9693920.1"/>
    <property type="molecule type" value="Genomic_DNA"/>
</dbReference>
<dbReference type="Proteomes" id="UP001269400">
    <property type="component" value="Unassembled WGS sequence"/>
</dbReference>
<sequence>MSKALEQLEDECREAYTKHTDINKYERTYNDVKKALKTIAVDVDEQIIFCTEFIAGSASFGLFILTNRQFIVTKPKFARVEVEYYPFDKIKTVKYKKTIIWSLVQIYVDSDKDVEFTHSKCDKIVNVINEAINNYKYPKKELNEKEQKDNNSEKVDKPDPISEIERLGSLLEKQLITEEEFQLLKTKVINSL</sequence>
<protein>
    <submittedName>
        <fullName evidence="2">PH domain-containing protein</fullName>
    </submittedName>
</protein>
<evidence type="ECO:0000313" key="2">
    <source>
        <dbReference type="EMBL" id="MDU9693920.1"/>
    </source>
</evidence>
<comment type="caution">
    <text evidence="2">The sequence shown here is derived from an EMBL/GenBank/DDBJ whole genome shotgun (WGS) entry which is preliminary data.</text>
</comment>
<dbReference type="Pfam" id="PF14470">
    <property type="entry name" value="bPH_3"/>
    <property type="match status" value="1"/>
</dbReference>
<reference evidence="2" key="1">
    <citation type="journal article" date="2022" name="J Environ Chem Eng">
        <title>Biodegradation of petroleum oil using a constructed nonpathogenic and heavy metal-tolerant bacterial consortium isolated from marine sponges.</title>
        <authorList>
            <person name="Dechsakulwatana C."/>
            <person name="Rungsihiranrut A."/>
            <person name="Muangchinda C."/>
            <person name="Ningthoujam R."/>
            <person name="Klankeo P."/>
            <person name="Pinyakong O."/>
        </authorList>
    </citation>
    <scope>NUCLEOTIDE SEQUENCE</scope>
    <source>
        <strain evidence="2">TL01-2</strain>
    </source>
</reference>
<proteinExistence type="predicted"/>
<name>A0AAX6NE42_PRIAR</name>
<feature type="domain" description="YokE-like PH" evidence="1">
    <location>
        <begin position="44"/>
        <end position="129"/>
    </location>
</feature>
<dbReference type="AlphaFoldDB" id="A0AAX6NE42"/>
<accession>A0AAX6NE42</accession>
<dbReference type="InterPro" id="IPR039519">
    <property type="entry name" value="YokE-like_PH"/>
</dbReference>